<accession>A0A4R6UKQ2</accession>
<dbReference type="SUPFAM" id="SSF101738">
    <property type="entry name" value="SspB-like"/>
    <property type="match status" value="1"/>
</dbReference>
<dbReference type="InterPro" id="IPR007481">
    <property type="entry name" value="SspB"/>
</dbReference>
<evidence type="ECO:0000313" key="2">
    <source>
        <dbReference type="EMBL" id="TDQ46069.1"/>
    </source>
</evidence>
<dbReference type="InterPro" id="IPR036760">
    <property type="entry name" value="SspB-like_sf"/>
</dbReference>
<dbReference type="PANTHER" id="PTHR37486">
    <property type="entry name" value="STRINGENT STARVATION PROTEIN B"/>
    <property type="match status" value="1"/>
</dbReference>
<feature type="region of interest" description="Disordered" evidence="1">
    <location>
        <begin position="105"/>
        <end position="151"/>
    </location>
</feature>
<feature type="compositionally biased region" description="Pro residues" evidence="1">
    <location>
        <begin position="129"/>
        <end position="138"/>
    </location>
</feature>
<evidence type="ECO:0000313" key="3">
    <source>
        <dbReference type="Proteomes" id="UP000295375"/>
    </source>
</evidence>
<proteinExistence type="predicted"/>
<dbReference type="Proteomes" id="UP000295375">
    <property type="component" value="Unassembled WGS sequence"/>
</dbReference>
<dbReference type="AlphaFoldDB" id="A0A4R6UKQ2"/>
<gene>
    <name evidence="2" type="ORF">EV696_11563</name>
</gene>
<reference evidence="2 3" key="1">
    <citation type="submission" date="2019-03" db="EMBL/GenBank/DDBJ databases">
        <title>Genomic Encyclopedia of Type Strains, Phase IV (KMG-IV): sequencing the most valuable type-strain genomes for metagenomic binning, comparative biology and taxonomic classification.</title>
        <authorList>
            <person name="Goeker M."/>
        </authorList>
    </citation>
    <scope>NUCLEOTIDE SEQUENCE [LARGE SCALE GENOMIC DNA]</scope>
    <source>
        <strain evidence="2 3">DSM 103792</strain>
    </source>
</reference>
<dbReference type="GO" id="GO:0045732">
    <property type="term" value="P:positive regulation of protein catabolic process"/>
    <property type="evidence" value="ECO:0007669"/>
    <property type="project" value="TreeGrafter"/>
</dbReference>
<protein>
    <submittedName>
        <fullName evidence="2">Stringent starvation protein B</fullName>
    </submittedName>
</protein>
<dbReference type="PANTHER" id="PTHR37486:SF1">
    <property type="entry name" value="STRINGENT STARVATION PROTEIN B"/>
    <property type="match status" value="1"/>
</dbReference>
<comment type="caution">
    <text evidence="2">The sequence shown here is derived from an EMBL/GenBank/DDBJ whole genome shotgun (WGS) entry which is preliminary data.</text>
</comment>
<evidence type="ECO:0000256" key="1">
    <source>
        <dbReference type="SAM" id="MobiDB-lite"/>
    </source>
</evidence>
<name>A0A4R6UKQ2_9GAMM</name>
<dbReference type="EMBL" id="SNYM01000015">
    <property type="protein sequence ID" value="TDQ46069.1"/>
    <property type="molecule type" value="Genomic_DNA"/>
</dbReference>
<sequence length="151" mass="16688">MSDFVMSSSRPYFLRAAYDWILDNQCTPYLLVDARDERVQVPREFVKNGEIVLNINPSAVGKFFWDNDYIEFSARFGGVARQMHIPIWAVLAIYAKENGEGMAFGPAEAPGVKAESPTLQAVDDSDGNEPPPESPAPPDKGGKRPSLKVVK</sequence>
<dbReference type="Pfam" id="PF04386">
    <property type="entry name" value="SspB"/>
    <property type="match status" value="1"/>
</dbReference>
<dbReference type="GO" id="GO:0005840">
    <property type="term" value="C:ribosome"/>
    <property type="evidence" value="ECO:0007669"/>
    <property type="project" value="TreeGrafter"/>
</dbReference>
<organism evidence="2 3">
    <name type="scientific">Permianibacter aggregans</name>
    <dbReference type="NCBI Taxonomy" id="1510150"/>
    <lineage>
        <taxon>Bacteria</taxon>
        <taxon>Pseudomonadati</taxon>
        <taxon>Pseudomonadota</taxon>
        <taxon>Gammaproteobacteria</taxon>
        <taxon>Pseudomonadales</taxon>
        <taxon>Pseudomonadaceae</taxon>
        <taxon>Permianibacter</taxon>
    </lineage>
</organism>
<keyword evidence="3" id="KW-1185">Reference proteome</keyword>
<dbReference type="Gene3D" id="2.30.30.220">
    <property type="entry name" value="SspB-like"/>
    <property type="match status" value="1"/>
</dbReference>
<dbReference type="PIRSF" id="PIRSF005276">
    <property type="entry name" value="SspB"/>
    <property type="match status" value="1"/>
</dbReference>
<dbReference type="OrthoDB" id="9797358at2"/>
<dbReference type="GO" id="GO:0005829">
    <property type="term" value="C:cytosol"/>
    <property type="evidence" value="ECO:0007669"/>
    <property type="project" value="TreeGrafter"/>
</dbReference>
<dbReference type="NCBIfam" id="NF008769">
    <property type="entry name" value="PRK11798.2-5"/>
    <property type="match status" value="1"/>
</dbReference>